<evidence type="ECO:0000256" key="1">
    <source>
        <dbReference type="SAM" id="MobiDB-lite"/>
    </source>
</evidence>
<dbReference type="AlphaFoldDB" id="A0A975G5D9"/>
<feature type="region of interest" description="Disordered" evidence="1">
    <location>
        <begin position="1"/>
        <end position="26"/>
    </location>
</feature>
<dbReference type="KEGG" id="caul:KCG34_22680"/>
<evidence type="ECO:0000313" key="3">
    <source>
        <dbReference type="Proteomes" id="UP000676409"/>
    </source>
</evidence>
<name>A0A975G5D9_9CAUL</name>
<evidence type="ECO:0000313" key="2">
    <source>
        <dbReference type="EMBL" id="QUD90893.1"/>
    </source>
</evidence>
<dbReference type="Pfam" id="PF00300">
    <property type="entry name" value="His_Phos_1"/>
    <property type="match status" value="1"/>
</dbReference>
<gene>
    <name evidence="2" type="ORF">KCG34_22680</name>
</gene>
<keyword evidence="3" id="KW-1185">Reference proteome</keyword>
<dbReference type="InterPro" id="IPR029033">
    <property type="entry name" value="His_PPase_superfam"/>
</dbReference>
<dbReference type="EMBL" id="CP073078">
    <property type="protein sequence ID" value="QUD90893.1"/>
    <property type="molecule type" value="Genomic_DNA"/>
</dbReference>
<dbReference type="SUPFAM" id="SSF53254">
    <property type="entry name" value="Phosphoglycerate mutase-like"/>
    <property type="match status" value="1"/>
</dbReference>
<accession>A0A975G5D9</accession>
<organism evidence="2 3">
    <name type="scientific">Phenylobacterium montanum</name>
    <dbReference type="NCBI Taxonomy" id="2823693"/>
    <lineage>
        <taxon>Bacteria</taxon>
        <taxon>Pseudomonadati</taxon>
        <taxon>Pseudomonadota</taxon>
        <taxon>Alphaproteobacteria</taxon>
        <taxon>Caulobacterales</taxon>
        <taxon>Caulobacteraceae</taxon>
        <taxon>Phenylobacterium</taxon>
    </lineage>
</organism>
<reference evidence="2" key="1">
    <citation type="submission" date="2021-04" db="EMBL/GenBank/DDBJ databases">
        <title>The complete genome sequence of Caulobacter sp. S6.</title>
        <authorList>
            <person name="Tang Y."/>
            <person name="Ouyang W."/>
            <person name="Liu Q."/>
            <person name="Huang B."/>
            <person name="Guo Z."/>
            <person name="Lei P."/>
        </authorList>
    </citation>
    <scope>NUCLEOTIDE SEQUENCE</scope>
    <source>
        <strain evidence="2">S6</strain>
    </source>
</reference>
<dbReference type="Gene3D" id="3.40.50.1240">
    <property type="entry name" value="Phosphoglycerate mutase-like"/>
    <property type="match status" value="1"/>
</dbReference>
<protein>
    <submittedName>
        <fullName evidence="2">Histidine phosphatase family protein</fullName>
    </submittedName>
</protein>
<dbReference type="InterPro" id="IPR013078">
    <property type="entry name" value="His_Pase_superF_clade-1"/>
</dbReference>
<proteinExistence type="predicted"/>
<sequence>MSTDPNGPSQPAPFQPDLAPPDVAQAKSAPGAIITVRHGRPNVSRKVMLNAAEYAAWWGRYEETGLKPGQVPPPSLMDIVRKAAVVLSSSRIRAVETAEALTEGRGFEIDDSLIEAPLPPPRWPSWLRLPPTVWGVIARFWWWFLNHHEGQESRKQAEARAQAVAARMTELARQGDVVIVAHGFFNTMIRRYLRRIGWTIVESEGGLSYWCRRRLVR</sequence>
<dbReference type="Proteomes" id="UP000676409">
    <property type="component" value="Chromosome"/>
</dbReference>